<comment type="caution">
    <text evidence="2">The sequence shown here is derived from an EMBL/GenBank/DDBJ whole genome shotgun (WGS) entry which is preliminary data.</text>
</comment>
<organism evidence="2">
    <name type="scientific">Tetraodon nigroviridis</name>
    <name type="common">Spotted green pufferfish</name>
    <name type="synonym">Chelonodon nigroviridis</name>
    <dbReference type="NCBI Taxonomy" id="99883"/>
    <lineage>
        <taxon>Eukaryota</taxon>
        <taxon>Metazoa</taxon>
        <taxon>Chordata</taxon>
        <taxon>Craniata</taxon>
        <taxon>Vertebrata</taxon>
        <taxon>Euteleostomi</taxon>
        <taxon>Actinopterygii</taxon>
        <taxon>Neopterygii</taxon>
        <taxon>Teleostei</taxon>
        <taxon>Neoteleostei</taxon>
        <taxon>Acanthomorphata</taxon>
        <taxon>Eupercaria</taxon>
        <taxon>Tetraodontiformes</taxon>
        <taxon>Tetradontoidea</taxon>
        <taxon>Tetraodontidae</taxon>
        <taxon>Tetraodon</taxon>
    </lineage>
</organism>
<evidence type="ECO:0000313" key="2">
    <source>
        <dbReference type="EMBL" id="CAF87564.1"/>
    </source>
</evidence>
<feature type="non-terminal residue" evidence="2">
    <location>
        <position position="1"/>
    </location>
</feature>
<feature type="region of interest" description="Disordered" evidence="1">
    <location>
        <begin position="16"/>
        <end position="40"/>
    </location>
</feature>
<dbReference type="KEGG" id="tng:GSTEN00000417G001"/>
<gene>
    <name evidence="2" type="ORF">GSTENG00000417001</name>
</gene>
<name>Q4THR8_TETNG</name>
<reference evidence="2" key="2">
    <citation type="submission" date="2004-02" db="EMBL/GenBank/DDBJ databases">
        <authorList>
            <consortium name="Genoscope"/>
            <consortium name="Whitehead Institute Centre for Genome Research"/>
        </authorList>
    </citation>
    <scope>NUCLEOTIDE SEQUENCE</scope>
</reference>
<dbReference type="AlphaFoldDB" id="Q4THR8"/>
<accession>Q4THR8</accession>
<proteinExistence type="predicted"/>
<protein>
    <submittedName>
        <fullName evidence="2">(spotted green pufferfish) hypothetical protein</fullName>
    </submittedName>
</protein>
<dbReference type="EMBL" id="CAAE01002731">
    <property type="protein sequence ID" value="CAF87564.1"/>
    <property type="molecule type" value="Genomic_DNA"/>
</dbReference>
<sequence length="136" mass="14546">SMQRALSSDTLNAAALGHAVSRSNNSDPQHDVRQPLSHSQSMFLPANGKLADQCRDYACNVTNIVVEPPSPESSPDSDGCTPVSKRTPFTLGIVNILVIFHKKAGNCSPCVGSRGPRPTMCILCLREKQPASIPHP</sequence>
<evidence type="ECO:0000256" key="1">
    <source>
        <dbReference type="SAM" id="MobiDB-lite"/>
    </source>
</evidence>
<reference evidence="2" key="1">
    <citation type="journal article" date="2004" name="Nature">
        <title>Genome duplication in the teleost fish Tetraodon nigroviridis reveals the early vertebrate proto-karyotype.</title>
        <authorList>
            <person name="Jaillon O."/>
            <person name="Aury J.-M."/>
            <person name="Brunet F."/>
            <person name="Petit J.-L."/>
            <person name="Stange-Thomann N."/>
            <person name="Mauceli E."/>
            <person name="Bouneau L."/>
            <person name="Fischer C."/>
            <person name="Ozouf-Costaz C."/>
            <person name="Bernot A."/>
            <person name="Nicaud S."/>
            <person name="Jaffe D."/>
            <person name="Fisher S."/>
            <person name="Lutfalla G."/>
            <person name="Dossat C."/>
            <person name="Segurens B."/>
            <person name="Dasilva C."/>
            <person name="Salanoubat M."/>
            <person name="Levy M."/>
            <person name="Boudet N."/>
            <person name="Castellano S."/>
            <person name="Anthouard V."/>
            <person name="Jubin C."/>
            <person name="Castelli V."/>
            <person name="Katinka M."/>
            <person name="Vacherie B."/>
            <person name="Biemont C."/>
            <person name="Skalli Z."/>
            <person name="Cattolico L."/>
            <person name="Poulain J."/>
            <person name="De Berardinis V."/>
            <person name="Cruaud C."/>
            <person name="Duprat S."/>
            <person name="Brottier P."/>
            <person name="Coutanceau J.-P."/>
            <person name="Gouzy J."/>
            <person name="Parra G."/>
            <person name="Lardier G."/>
            <person name="Chapple C."/>
            <person name="McKernan K.J."/>
            <person name="McEwan P."/>
            <person name="Bosak S."/>
            <person name="Kellis M."/>
            <person name="Volff J.-N."/>
            <person name="Guigo R."/>
            <person name="Zody M.C."/>
            <person name="Mesirov J."/>
            <person name="Lindblad-Toh K."/>
            <person name="Birren B."/>
            <person name="Nusbaum C."/>
            <person name="Kahn D."/>
            <person name="Robinson-Rechavi M."/>
            <person name="Laudet V."/>
            <person name="Schachter V."/>
            <person name="Quetier F."/>
            <person name="Saurin W."/>
            <person name="Scarpelli C."/>
            <person name="Wincker P."/>
            <person name="Lander E.S."/>
            <person name="Weissenbach J."/>
            <person name="Roest Crollius H."/>
        </authorList>
    </citation>
    <scope>NUCLEOTIDE SEQUENCE [LARGE SCALE GENOMIC DNA]</scope>
</reference>